<name>A0ABP7ITH1_9ACTN</name>
<dbReference type="InterPro" id="IPR038765">
    <property type="entry name" value="Papain-like_cys_pep_sf"/>
</dbReference>
<protein>
    <recommendedName>
        <fullName evidence="2">Peptidase C51 domain-containing protein</fullName>
    </recommendedName>
</protein>
<evidence type="ECO:0000259" key="2">
    <source>
        <dbReference type="PROSITE" id="PS50911"/>
    </source>
</evidence>
<dbReference type="Gene3D" id="2.60.40.2700">
    <property type="match status" value="3"/>
</dbReference>
<dbReference type="PROSITE" id="PS50911">
    <property type="entry name" value="CHAP"/>
    <property type="match status" value="1"/>
</dbReference>
<dbReference type="InterPro" id="IPR007921">
    <property type="entry name" value="CHAP_dom"/>
</dbReference>
<sequence length="558" mass="59372">MCPKVESMRRVSRILGYGCALVTSALVGTLLVVLGVTHQQAPEATHPTASSSYYLCTGYAGCRADGYSDAGYGAHSGTMYWRMYSGHNCTNYAAYRMVKAGMPNVRPWTGGGNASEWGLEMKKITDQRPAVGAIAWYARYDGGVGSAGHVAYVEKVISSTEIVISEDSWGGDFHWQQITKDSGHWPTGFIHFTDAKSLSNTAAPSIEGTPQVGAELTAQKGSWSPAPDSFTYQWRADGDPISGATSSTYTPTVDDKGKTLTVAVTAKKSDYAAATTTSAPTEKVARGEFQVEAPPTVSGDPMVDETLTATPASWSPAPDTTVYRWLLDGQVLDGADGPTLTLTQDMVGKKIQVTTAARSAGYVNRPVRSEAVGPVAVGEITVDQPYAVAGQTRVGQQLRVTPGSFTPADAAPAYQWLRDGEEIAGATAPTYTVTGDDLGARLKVRVTLTRRNYLPYTEDLAFDDAVTTRPTVDVVPVGRPERAVVKVHVTAPGVDAADGQVVVTVAKQQQTVQLVDGRARVVLTGVAPGKRTVWVRYAGTSTIEPGRAQATVRVLRRP</sequence>
<accession>A0ABP7ITH1</accession>
<feature type="domain" description="Peptidase C51" evidence="2">
    <location>
        <begin position="64"/>
        <end position="191"/>
    </location>
</feature>
<keyword evidence="1" id="KW-1133">Transmembrane helix</keyword>
<gene>
    <name evidence="3" type="ORF">GCM10022242_29850</name>
</gene>
<dbReference type="Proteomes" id="UP001501821">
    <property type="component" value="Unassembled WGS sequence"/>
</dbReference>
<dbReference type="SUPFAM" id="SSF54001">
    <property type="entry name" value="Cysteine proteinases"/>
    <property type="match status" value="1"/>
</dbReference>
<keyword evidence="1" id="KW-0812">Transmembrane</keyword>
<reference evidence="4" key="1">
    <citation type="journal article" date="2019" name="Int. J. Syst. Evol. Microbiol.">
        <title>The Global Catalogue of Microorganisms (GCM) 10K type strain sequencing project: providing services to taxonomists for standard genome sequencing and annotation.</title>
        <authorList>
            <consortium name="The Broad Institute Genomics Platform"/>
            <consortium name="The Broad Institute Genome Sequencing Center for Infectious Disease"/>
            <person name="Wu L."/>
            <person name="Ma J."/>
        </authorList>
    </citation>
    <scope>NUCLEOTIDE SEQUENCE [LARGE SCALE GENOMIC DNA]</scope>
    <source>
        <strain evidence="4">JCM 16953</strain>
    </source>
</reference>
<dbReference type="EMBL" id="BAABAH010000011">
    <property type="protein sequence ID" value="GAA3826566.1"/>
    <property type="molecule type" value="Genomic_DNA"/>
</dbReference>
<comment type="caution">
    <text evidence="3">The sequence shown here is derived from an EMBL/GenBank/DDBJ whole genome shotgun (WGS) entry which is preliminary data.</text>
</comment>
<proteinExistence type="predicted"/>
<dbReference type="Gene3D" id="3.90.1720.10">
    <property type="entry name" value="endopeptidase domain like (from Nostoc punctiforme)"/>
    <property type="match status" value="1"/>
</dbReference>
<evidence type="ECO:0000313" key="3">
    <source>
        <dbReference type="EMBL" id="GAA3826566.1"/>
    </source>
</evidence>
<keyword evidence="4" id="KW-1185">Reference proteome</keyword>
<evidence type="ECO:0000256" key="1">
    <source>
        <dbReference type="SAM" id="Phobius"/>
    </source>
</evidence>
<organism evidence="3 4">
    <name type="scientific">Nocardioides panacisoli</name>
    <dbReference type="NCBI Taxonomy" id="627624"/>
    <lineage>
        <taxon>Bacteria</taxon>
        <taxon>Bacillati</taxon>
        <taxon>Actinomycetota</taxon>
        <taxon>Actinomycetes</taxon>
        <taxon>Propionibacteriales</taxon>
        <taxon>Nocardioidaceae</taxon>
        <taxon>Nocardioides</taxon>
    </lineage>
</organism>
<evidence type="ECO:0000313" key="4">
    <source>
        <dbReference type="Proteomes" id="UP001501821"/>
    </source>
</evidence>
<dbReference type="Pfam" id="PF05257">
    <property type="entry name" value="CHAP"/>
    <property type="match status" value="1"/>
</dbReference>
<feature type="transmembrane region" description="Helical" evidence="1">
    <location>
        <begin position="14"/>
        <end position="36"/>
    </location>
</feature>
<keyword evidence="1" id="KW-0472">Membrane</keyword>